<keyword evidence="5" id="KW-1133">Transmembrane helix</keyword>
<proteinExistence type="inferred from homology"/>
<evidence type="ECO:0000313" key="13">
    <source>
        <dbReference type="EMBL" id="SPQ97713.1"/>
    </source>
</evidence>
<dbReference type="InterPro" id="IPR007223">
    <property type="entry name" value="Peroxin-13_N"/>
</dbReference>
<feature type="compositionally biased region" description="Low complexity" evidence="11">
    <location>
        <begin position="247"/>
        <end position="266"/>
    </location>
</feature>
<sequence length="334" mass="36176">MALVSPPKPWERQAAESHAATSLAASSPTTTAMTPPPVAALPVASSPSYPATSAVPYSYGGFPSYSSYGSSYTSPYASSSYGRTSSYGGIGYMTPGAGSLPPPHPLDMYKGTPITSLVSGGQSFITGIHQHVSSFGRFSQILHMNFEALHMSFSSIMQLLTNASMLRHELGAFFGTFGSLRIIYVIYSRCRSLILRLLGRRSEAVSHELDHVWREAKHGAWGWLPSFLTMSLALWVMKKVVAHLSNSRRPATQAPPTASSTPSPSGWSPPSPTQSDWSRSPTYTSTPWSPPYNHTYPQTYPAQYATAAAYPGGMHHRPYDHHQFAGLYPNAALP</sequence>
<dbReference type="GO" id="GO:0005778">
    <property type="term" value="C:peroxisomal membrane"/>
    <property type="evidence" value="ECO:0007669"/>
    <property type="project" value="UniProtKB-SubCell"/>
</dbReference>
<keyword evidence="8" id="KW-0576">Peroxisome</keyword>
<evidence type="ECO:0000256" key="11">
    <source>
        <dbReference type="SAM" id="MobiDB-lite"/>
    </source>
</evidence>
<keyword evidence="7" id="KW-0472">Membrane</keyword>
<reference evidence="13 14" key="1">
    <citation type="submission" date="2018-03" db="EMBL/GenBank/DDBJ databases">
        <authorList>
            <person name="Fogelqvist J."/>
        </authorList>
    </citation>
    <scope>NUCLEOTIDE SEQUENCE [LARGE SCALE GENOMIC DNA]</scope>
</reference>
<evidence type="ECO:0000256" key="2">
    <source>
        <dbReference type="ARBA" id="ARBA00022448"/>
    </source>
</evidence>
<protein>
    <recommendedName>
        <fullName evidence="9">Peroxin-13</fullName>
    </recommendedName>
</protein>
<evidence type="ECO:0000313" key="14">
    <source>
        <dbReference type="Proteomes" id="UP000290189"/>
    </source>
</evidence>
<feature type="region of interest" description="Disordered" evidence="11">
    <location>
        <begin position="1"/>
        <end position="36"/>
    </location>
</feature>
<keyword evidence="6" id="KW-0811">Translocation</keyword>
<keyword evidence="3" id="KW-0812">Transmembrane</keyword>
<dbReference type="Proteomes" id="UP000290189">
    <property type="component" value="Unassembled WGS sequence"/>
</dbReference>
<comment type="similarity">
    <text evidence="1">Belongs to the peroxin-13 family.</text>
</comment>
<feature type="domain" description="Peroxin 13 N-terminal" evidence="12">
    <location>
        <begin position="117"/>
        <end position="217"/>
    </location>
</feature>
<geneLocation type="mitochondrion" evidence="13"/>
<dbReference type="GO" id="GO:0016560">
    <property type="term" value="P:protein import into peroxisome matrix, docking"/>
    <property type="evidence" value="ECO:0007669"/>
    <property type="project" value="InterPro"/>
</dbReference>
<evidence type="ECO:0000256" key="3">
    <source>
        <dbReference type="ARBA" id="ARBA00022692"/>
    </source>
</evidence>
<organism evidence="13 14">
    <name type="scientific">Plasmodiophora brassicae</name>
    <name type="common">Clubroot disease agent</name>
    <dbReference type="NCBI Taxonomy" id="37360"/>
    <lineage>
        <taxon>Eukaryota</taxon>
        <taxon>Sar</taxon>
        <taxon>Rhizaria</taxon>
        <taxon>Endomyxa</taxon>
        <taxon>Phytomyxea</taxon>
        <taxon>Plasmodiophorida</taxon>
        <taxon>Plasmodiophoridae</taxon>
        <taxon>Plasmodiophora</taxon>
    </lineage>
</organism>
<dbReference type="Pfam" id="PF04088">
    <property type="entry name" value="Peroxin-13_N"/>
    <property type="match status" value="1"/>
</dbReference>
<dbReference type="AlphaFoldDB" id="A0A3P3YC25"/>
<feature type="compositionally biased region" description="Low complexity" evidence="11">
    <location>
        <begin position="273"/>
        <end position="282"/>
    </location>
</feature>
<keyword evidence="2" id="KW-0813">Transport</keyword>
<feature type="compositionally biased region" description="Low complexity" evidence="11">
    <location>
        <begin position="16"/>
        <end position="33"/>
    </location>
</feature>
<dbReference type="InterPro" id="IPR035463">
    <property type="entry name" value="Pex13"/>
</dbReference>
<evidence type="ECO:0000256" key="10">
    <source>
        <dbReference type="ARBA" id="ARBA00046271"/>
    </source>
</evidence>
<gene>
    <name evidence="13" type="ORF">PLBR_LOCUS4928</name>
</gene>
<evidence type="ECO:0000256" key="8">
    <source>
        <dbReference type="ARBA" id="ARBA00023140"/>
    </source>
</evidence>
<evidence type="ECO:0000256" key="1">
    <source>
        <dbReference type="ARBA" id="ARBA00006033"/>
    </source>
</evidence>
<evidence type="ECO:0000256" key="4">
    <source>
        <dbReference type="ARBA" id="ARBA00022927"/>
    </source>
</evidence>
<dbReference type="PANTHER" id="PTHR19332">
    <property type="entry name" value="PEROXISOMAL MEMBRANE PROTEIN PEX13"/>
    <property type="match status" value="1"/>
</dbReference>
<keyword evidence="4" id="KW-0653">Protein transport</keyword>
<keyword evidence="13" id="KW-0496">Mitochondrion</keyword>
<evidence type="ECO:0000256" key="7">
    <source>
        <dbReference type="ARBA" id="ARBA00023136"/>
    </source>
</evidence>
<evidence type="ECO:0000256" key="6">
    <source>
        <dbReference type="ARBA" id="ARBA00023010"/>
    </source>
</evidence>
<dbReference type="EMBL" id="OVEO01000008">
    <property type="protein sequence ID" value="SPQ97713.1"/>
    <property type="molecule type" value="Genomic_DNA"/>
</dbReference>
<name>A0A3P3YC25_PLABS</name>
<dbReference type="PANTHER" id="PTHR19332:SF1">
    <property type="entry name" value="PEROXISOMAL MEMBRANE PROTEIN PEX13"/>
    <property type="match status" value="1"/>
</dbReference>
<feature type="region of interest" description="Disordered" evidence="11">
    <location>
        <begin position="247"/>
        <end position="282"/>
    </location>
</feature>
<accession>A0A3P3YC25</accession>
<evidence type="ECO:0000259" key="12">
    <source>
        <dbReference type="Pfam" id="PF04088"/>
    </source>
</evidence>
<dbReference type="GO" id="GO:1990429">
    <property type="term" value="C:peroxisomal importomer complex"/>
    <property type="evidence" value="ECO:0007669"/>
    <property type="project" value="TreeGrafter"/>
</dbReference>
<comment type="subcellular location">
    <subcellularLocation>
        <location evidence="10">Peroxisome membrane</location>
    </subcellularLocation>
</comment>
<evidence type="ECO:0000256" key="9">
    <source>
        <dbReference type="ARBA" id="ARBA00029693"/>
    </source>
</evidence>
<evidence type="ECO:0000256" key="5">
    <source>
        <dbReference type="ARBA" id="ARBA00022989"/>
    </source>
</evidence>